<dbReference type="GO" id="GO:0016740">
    <property type="term" value="F:transferase activity"/>
    <property type="evidence" value="ECO:0007669"/>
    <property type="project" value="UniProtKB-KW"/>
</dbReference>
<keyword evidence="3" id="KW-1185">Reference proteome</keyword>
<evidence type="ECO:0000313" key="3">
    <source>
        <dbReference type="Proteomes" id="UP000585437"/>
    </source>
</evidence>
<dbReference type="Pfam" id="PF13480">
    <property type="entry name" value="Acetyltransf_6"/>
    <property type="match status" value="1"/>
</dbReference>
<dbReference type="Gene3D" id="3.40.630.30">
    <property type="match status" value="1"/>
</dbReference>
<protein>
    <submittedName>
        <fullName evidence="2">CelD/BcsL family acetyltransferase involved in cellulose biosynthesis</fullName>
    </submittedName>
</protein>
<organism evidence="2 3">
    <name type="scientific">Rhizobium soli</name>
    <dbReference type="NCBI Taxonomy" id="424798"/>
    <lineage>
        <taxon>Bacteria</taxon>
        <taxon>Pseudomonadati</taxon>
        <taxon>Pseudomonadota</taxon>
        <taxon>Alphaproteobacteria</taxon>
        <taxon>Hyphomicrobiales</taxon>
        <taxon>Rhizobiaceae</taxon>
        <taxon>Rhizobium/Agrobacterium group</taxon>
        <taxon>Rhizobium</taxon>
    </lineage>
</organism>
<dbReference type="Proteomes" id="UP000585437">
    <property type="component" value="Unassembled WGS sequence"/>
</dbReference>
<name>A0A7X0MSL1_9HYPH</name>
<dbReference type="InterPro" id="IPR016181">
    <property type="entry name" value="Acyl_CoA_acyltransferase"/>
</dbReference>
<keyword evidence="2" id="KW-0808">Transferase</keyword>
<feature type="domain" description="BioF2-like acetyltransferase" evidence="1">
    <location>
        <begin position="186"/>
        <end position="332"/>
    </location>
</feature>
<accession>A0A7X0MSL1</accession>
<reference evidence="2 3" key="1">
    <citation type="submission" date="2020-08" db="EMBL/GenBank/DDBJ databases">
        <title>The Agave Microbiome: Exploring the role of microbial communities in plant adaptations to desert environments.</title>
        <authorList>
            <person name="Partida-Martinez L.P."/>
        </authorList>
    </citation>
    <scope>NUCLEOTIDE SEQUENCE [LARGE SCALE GENOMIC DNA]</scope>
    <source>
        <strain evidence="2 3">AS3.12</strain>
    </source>
</reference>
<sequence>MDISSAPEPDAGIYRRLSTLAEIDTVADAWRALESRCEDRLTYFQSFDWCRGWVAAFAGDGSAFEFRIETVWRNGSLVAVWPLMVQTVSGIRVLENLGAPHSQYCNLLCDDAHLAGLLMGKLLTRIEMMPDCDVAVFHPVPHQSSLGLLLRSQPTIRGYGGSSAVLDLTQFADSDAYRSHGGKLKKRNRNRRRNHLARLGELTFEMIWPSDQRFAEYVRECAAMKRVWLRETGRSSSGFSFDGLDDFLASLTGDAALLEGACLSILRAGDATVAIELGFVRAGHYYAYLGSFDWSLRHLSAGKVQMEMTVCWLIDNRIKTYDLLGGDGAYKQSWANQKLVLNGYSLPFSWKGRLYAQAWLPVIRPFAKRMYFTIPESWRRFLSGIQGVGLLVLGV</sequence>
<dbReference type="SUPFAM" id="SSF55729">
    <property type="entry name" value="Acyl-CoA N-acyltransferases (Nat)"/>
    <property type="match status" value="1"/>
</dbReference>
<dbReference type="EMBL" id="JACHBU010000005">
    <property type="protein sequence ID" value="MBB6509476.1"/>
    <property type="molecule type" value="Genomic_DNA"/>
</dbReference>
<proteinExistence type="predicted"/>
<dbReference type="RefSeq" id="WP_184655028.1">
    <property type="nucleotide sequence ID" value="NZ_JACHBU010000005.1"/>
</dbReference>
<gene>
    <name evidence="2" type="ORF">F4695_002844</name>
</gene>
<evidence type="ECO:0000259" key="1">
    <source>
        <dbReference type="Pfam" id="PF13480"/>
    </source>
</evidence>
<dbReference type="AlphaFoldDB" id="A0A7X0MSL1"/>
<evidence type="ECO:0000313" key="2">
    <source>
        <dbReference type="EMBL" id="MBB6509476.1"/>
    </source>
</evidence>
<comment type="caution">
    <text evidence="2">The sequence shown here is derived from an EMBL/GenBank/DDBJ whole genome shotgun (WGS) entry which is preliminary data.</text>
</comment>
<dbReference type="InterPro" id="IPR038740">
    <property type="entry name" value="BioF2-like_GNAT_dom"/>
</dbReference>